<feature type="signal peptide" evidence="1">
    <location>
        <begin position="1"/>
        <end position="20"/>
    </location>
</feature>
<name>A0A8R7RB44_TRIUA</name>
<dbReference type="AlphaFoldDB" id="A0A8R7RB44"/>
<keyword evidence="3" id="KW-1185">Reference proteome</keyword>
<dbReference type="EnsemblPlants" id="TuG1812G0700005768.01.T01">
    <property type="protein sequence ID" value="TuG1812G0700005768.01.T01.cds255203"/>
    <property type="gene ID" value="TuG1812G0700005768.01"/>
</dbReference>
<reference evidence="3" key="1">
    <citation type="journal article" date="2013" name="Nature">
        <title>Draft genome of the wheat A-genome progenitor Triticum urartu.</title>
        <authorList>
            <person name="Ling H.Q."/>
            <person name="Zhao S."/>
            <person name="Liu D."/>
            <person name="Wang J."/>
            <person name="Sun H."/>
            <person name="Zhang C."/>
            <person name="Fan H."/>
            <person name="Li D."/>
            <person name="Dong L."/>
            <person name="Tao Y."/>
            <person name="Gao C."/>
            <person name="Wu H."/>
            <person name="Li Y."/>
            <person name="Cui Y."/>
            <person name="Guo X."/>
            <person name="Zheng S."/>
            <person name="Wang B."/>
            <person name="Yu K."/>
            <person name="Liang Q."/>
            <person name="Yang W."/>
            <person name="Lou X."/>
            <person name="Chen J."/>
            <person name="Feng M."/>
            <person name="Jian J."/>
            <person name="Zhang X."/>
            <person name="Luo G."/>
            <person name="Jiang Y."/>
            <person name="Liu J."/>
            <person name="Wang Z."/>
            <person name="Sha Y."/>
            <person name="Zhang B."/>
            <person name="Wu H."/>
            <person name="Tang D."/>
            <person name="Shen Q."/>
            <person name="Xue P."/>
            <person name="Zou S."/>
            <person name="Wang X."/>
            <person name="Liu X."/>
            <person name="Wang F."/>
            <person name="Yang Y."/>
            <person name="An X."/>
            <person name="Dong Z."/>
            <person name="Zhang K."/>
            <person name="Zhang X."/>
            <person name="Luo M.C."/>
            <person name="Dvorak J."/>
            <person name="Tong Y."/>
            <person name="Wang J."/>
            <person name="Yang H."/>
            <person name="Li Z."/>
            <person name="Wang D."/>
            <person name="Zhang A."/>
            <person name="Wang J."/>
        </authorList>
    </citation>
    <scope>NUCLEOTIDE SEQUENCE</scope>
    <source>
        <strain evidence="3">cv. G1812</strain>
    </source>
</reference>
<keyword evidence="1" id="KW-0732">Signal</keyword>
<evidence type="ECO:0000313" key="2">
    <source>
        <dbReference type="EnsemblPlants" id="TuG1812G0700005768.01.T01.cds255203"/>
    </source>
</evidence>
<evidence type="ECO:0000256" key="1">
    <source>
        <dbReference type="SAM" id="SignalP"/>
    </source>
</evidence>
<organism evidence="2 3">
    <name type="scientific">Triticum urartu</name>
    <name type="common">Red wild einkorn</name>
    <name type="synonym">Crithodium urartu</name>
    <dbReference type="NCBI Taxonomy" id="4572"/>
    <lineage>
        <taxon>Eukaryota</taxon>
        <taxon>Viridiplantae</taxon>
        <taxon>Streptophyta</taxon>
        <taxon>Embryophyta</taxon>
        <taxon>Tracheophyta</taxon>
        <taxon>Spermatophyta</taxon>
        <taxon>Magnoliopsida</taxon>
        <taxon>Liliopsida</taxon>
        <taxon>Poales</taxon>
        <taxon>Poaceae</taxon>
        <taxon>BOP clade</taxon>
        <taxon>Pooideae</taxon>
        <taxon>Triticodae</taxon>
        <taxon>Triticeae</taxon>
        <taxon>Triticinae</taxon>
        <taxon>Triticum</taxon>
    </lineage>
</organism>
<evidence type="ECO:0000313" key="3">
    <source>
        <dbReference type="Proteomes" id="UP000015106"/>
    </source>
</evidence>
<reference evidence="2" key="2">
    <citation type="submission" date="2018-03" db="EMBL/GenBank/DDBJ databases">
        <title>The Triticum urartu genome reveals the dynamic nature of wheat genome evolution.</title>
        <authorList>
            <person name="Ling H."/>
            <person name="Ma B."/>
            <person name="Shi X."/>
            <person name="Liu H."/>
            <person name="Dong L."/>
            <person name="Sun H."/>
            <person name="Cao Y."/>
            <person name="Gao Q."/>
            <person name="Zheng S."/>
            <person name="Li Y."/>
            <person name="Yu Y."/>
            <person name="Du H."/>
            <person name="Qi M."/>
            <person name="Li Y."/>
            <person name="Yu H."/>
            <person name="Cui Y."/>
            <person name="Wang N."/>
            <person name="Chen C."/>
            <person name="Wu H."/>
            <person name="Zhao Y."/>
            <person name="Zhang J."/>
            <person name="Li Y."/>
            <person name="Zhou W."/>
            <person name="Zhang B."/>
            <person name="Hu W."/>
            <person name="Eijk M."/>
            <person name="Tang J."/>
            <person name="Witsenboer H."/>
            <person name="Zhao S."/>
            <person name="Li Z."/>
            <person name="Zhang A."/>
            <person name="Wang D."/>
            <person name="Liang C."/>
        </authorList>
    </citation>
    <scope>NUCLEOTIDE SEQUENCE [LARGE SCALE GENOMIC DNA]</scope>
    <source>
        <strain evidence="2">cv. G1812</strain>
    </source>
</reference>
<reference evidence="2" key="3">
    <citation type="submission" date="2022-06" db="UniProtKB">
        <authorList>
            <consortium name="EnsemblPlants"/>
        </authorList>
    </citation>
    <scope>IDENTIFICATION</scope>
</reference>
<sequence length="100" mass="11532">MELQFWSLTFGTFILPLVSAGTSSWISNIDTAESCPIITLIDRRICALIYRLVGSETPKNKTMVRIWQQYTVKHKNIKIPVTFLTPPKRQDHKHLDDSQC</sequence>
<evidence type="ECO:0008006" key="4">
    <source>
        <dbReference type="Google" id="ProtNLM"/>
    </source>
</evidence>
<feature type="chain" id="PRO_5035839619" description="Secreted protein" evidence="1">
    <location>
        <begin position="21"/>
        <end position="100"/>
    </location>
</feature>
<proteinExistence type="predicted"/>
<protein>
    <recommendedName>
        <fullName evidence="4">Secreted protein</fullName>
    </recommendedName>
</protein>
<dbReference type="Proteomes" id="UP000015106">
    <property type="component" value="Chromosome 7"/>
</dbReference>
<dbReference type="Gramene" id="TuG1812G0700005768.01.T01">
    <property type="protein sequence ID" value="TuG1812G0700005768.01.T01.cds255203"/>
    <property type="gene ID" value="TuG1812G0700005768.01"/>
</dbReference>
<accession>A0A8R7RB44</accession>